<comment type="function">
    <text evidence="4">Catalyzes the base-exchange of a guanine (G) residue with the queuine precursor 7-aminomethyl-7-deazaguanine (PreQ1) at position 34 (anticodon wobble position) in tRNAs with GU(N) anticodons (tRNA-Asp, -Asn, -His and -Tyr). Catalysis occurs through a double-displacement mechanism. The nucleophile active site attacks the C1' of nucleotide 34 to detach the guanine base from the RNA, forming a covalent enzyme-RNA intermediate. The proton acceptor active site deprotonates the incoming PreQ1, allowing a nucleophilic attack on the C1' of the ribose to form the product. After dissociation, two additional enzymatic reactions on the tRNA convert PreQ1 to queuine (Q), resulting in the hypermodified nucleoside queuosine (7-(((4,5-cis-dihydroxy-2-cyclopenten-1-yl)amino)methyl)-7-deazaguanosine).</text>
</comment>
<dbReference type="InterPro" id="IPR036511">
    <property type="entry name" value="TGT-like_sf"/>
</dbReference>
<dbReference type="GO" id="GO:0005829">
    <property type="term" value="C:cytosol"/>
    <property type="evidence" value="ECO:0007669"/>
    <property type="project" value="TreeGrafter"/>
</dbReference>
<comment type="caution">
    <text evidence="6">The sequence shown here is derived from an EMBL/GenBank/DDBJ whole genome shotgun (WGS) entry which is preliminary data.</text>
</comment>
<feature type="binding site" evidence="4">
    <location>
        <position position="143"/>
    </location>
    <ligand>
        <name>substrate</name>
    </ligand>
</feature>
<feature type="active site" description="Proton acceptor" evidence="4">
    <location>
        <position position="91"/>
    </location>
</feature>
<evidence type="ECO:0000256" key="4">
    <source>
        <dbReference type="HAMAP-Rule" id="MF_00168"/>
    </source>
</evidence>
<feature type="binding site" evidence="4">
    <location>
        <begin position="91"/>
        <end position="95"/>
    </location>
    <ligand>
        <name>substrate</name>
    </ligand>
</feature>
<comment type="caution">
    <text evidence="4">Lacks conserved residue(s) required for the propagation of feature annotation.</text>
</comment>
<evidence type="ECO:0000313" key="6">
    <source>
        <dbReference type="EMBL" id="KKS33030.1"/>
    </source>
</evidence>
<dbReference type="GO" id="GO:0046872">
    <property type="term" value="F:metal ion binding"/>
    <property type="evidence" value="ECO:0007669"/>
    <property type="project" value="UniProtKB-KW"/>
</dbReference>
<dbReference type="NCBIfam" id="TIGR00449">
    <property type="entry name" value="tgt_general"/>
    <property type="match status" value="1"/>
</dbReference>
<dbReference type="STRING" id="1618356.UU93_C0003G0038"/>
<dbReference type="GO" id="GO:0008479">
    <property type="term" value="F:tRNA-guanosine(34) queuine transglycosylase activity"/>
    <property type="evidence" value="ECO:0007669"/>
    <property type="project" value="UniProtKB-UniRule"/>
</dbReference>
<feature type="active site" description="Nucleophile" evidence="4">
    <location>
        <position position="265"/>
    </location>
</feature>
<keyword evidence="4" id="KW-0479">Metal-binding</keyword>
<proteinExistence type="inferred from homology"/>
<feature type="binding site" evidence="4">
    <location>
        <position position="306"/>
    </location>
    <ligand>
        <name>Zn(2+)</name>
        <dbReference type="ChEBI" id="CHEBI:29105"/>
    </ligand>
</feature>
<feature type="binding site" evidence="4">
    <location>
        <position position="308"/>
    </location>
    <ligand>
        <name>Zn(2+)</name>
        <dbReference type="ChEBI" id="CHEBI:29105"/>
    </ligand>
</feature>
<dbReference type="EMBL" id="LCCN01000003">
    <property type="protein sequence ID" value="KKS33030.1"/>
    <property type="molecule type" value="Genomic_DNA"/>
</dbReference>
<feature type="binding site" evidence="4">
    <location>
        <position position="214"/>
    </location>
    <ligand>
        <name>substrate</name>
    </ligand>
</feature>
<dbReference type="PANTHER" id="PTHR46499">
    <property type="entry name" value="QUEUINE TRNA-RIBOSYLTRANSFERASE"/>
    <property type="match status" value="1"/>
</dbReference>
<feature type="binding site" evidence="4">
    <location>
        <position position="187"/>
    </location>
    <ligand>
        <name>substrate</name>
    </ligand>
</feature>
<protein>
    <recommendedName>
        <fullName evidence="4">Queuine tRNA-ribosyltransferase</fullName>
        <ecNumber evidence="4">2.4.2.29</ecNumber>
    </recommendedName>
    <alternativeName>
        <fullName evidence="4">Guanine insertion enzyme</fullName>
    </alternativeName>
    <alternativeName>
        <fullName evidence="4">tRNA-guanine transglycosylase</fullName>
    </alternativeName>
</protein>
<dbReference type="Proteomes" id="UP000034160">
    <property type="component" value="Unassembled WGS sequence"/>
</dbReference>
<comment type="pathway">
    <text evidence="4">tRNA modification; tRNA-queuosine biosynthesis.</text>
</comment>
<dbReference type="HAMAP" id="MF_00168">
    <property type="entry name" value="Q_tRNA_Tgt"/>
    <property type="match status" value="1"/>
</dbReference>
<name>A0A0G0Y8J7_9BACT</name>
<evidence type="ECO:0000256" key="1">
    <source>
        <dbReference type="ARBA" id="ARBA00022676"/>
    </source>
</evidence>
<accession>A0A0G0Y8J7</accession>
<keyword evidence="1 4" id="KW-0328">Glycosyltransferase</keyword>
<dbReference type="NCBIfam" id="TIGR00430">
    <property type="entry name" value="Q_tRNA_tgt"/>
    <property type="match status" value="1"/>
</dbReference>
<dbReference type="EC" id="2.4.2.29" evidence="4"/>
<sequence>MFGFEVTGKLKGRGRTGIIHTPHGDIKTPVFMPVGTNATVKSLSPEDLQDVGARIILANNYHLFLRPGSEVVQHMGGIHKFMNWPKPILTDSGGFQVWSLGMKYTEEGAFFKSHQSGLKYFWTPEDAIKSQVQIGADIIMAFDVCTPDKVSFQDTKNALDITHKWLVRCKNTMNHEPTNQSLFGIIQGGSHKELRIESAKFVVDQDLPGIAVGGETIGYNMDGTEEVMSWIEKLLPQNKPRYAMGLGLRPSDLIRAVECGFDMFDCVAPTRIARNGNLFNPEYPSERIDISKSEYKTNSNPIWQDCDCYTCKNYTLAYIHHLFKTKELLYYRLASIHNLRVMIKTLDDWVAKQSSAN</sequence>
<organism evidence="6 7">
    <name type="scientific">Candidatus Amesbacteria bacterium GW2011_GWA2_42_12</name>
    <dbReference type="NCBI Taxonomy" id="1618356"/>
    <lineage>
        <taxon>Bacteria</taxon>
        <taxon>Candidatus Amesiibacteriota</taxon>
    </lineage>
</organism>
<feature type="region of interest" description="RNA binding; important for wobble base 34 recognition" evidence="4">
    <location>
        <begin position="270"/>
        <end position="274"/>
    </location>
</feature>
<dbReference type="GO" id="GO:0008616">
    <property type="term" value="P:tRNA queuosine(34) biosynthetic process"/>
    <property type="evidence" value="ECO:0007669"/>
    <property type="project" value="UniProtKB-UniRule"/>
</dbReference>
<keyword evidence="4" id="KW-0862">Zinc</keyword>
<comment type="cofactor">
    <cofactor evidence="4">
        <name>Zn(2+)</name>
        <dbReference type="ChEBI" id="CHEBI:29105"/>
    </cofactor>
    <text evidence="4">Binds 1 zinc ion per subunit.</text>
</comment>
<reference evidence="6 7" key="1">
    <citation type="journal article" date="2015" name="Nature">
        <title>rRNA introns, odd ribosomes, and small enigmatic genomes across a large radiation of phyla.</title>
        <authorList>
            <person name="Brown C.T."/>
            <person name="Hug L.A."/>
            <person name="Thomas B.C."/>
            <person name="Sharon I."/>
            <person name="Castelle C.J."/>
            <person name="Singh A."/>
            <person name="Wilkins M.J."/>
            <person name="Williams K.H."/>
            <person name="Banfield J.F."/>
        </authorList>
    </citation>
    <scope>NUCLEOTIDE SEQUENCE [LARGE SCALE GENOMIC DNA]</scope>
</reference>
<dbReference type="PATRIC" id="fig|1618356.3.peg.227"/>
<keyword evidence="4" id="KW-0671">Queuosine biosynthesis</keyword>
<gene>
    <name evidence="4" type="primary">tgt</name>
    <name evidence="6" type="ORF">UU93_C0003G0038</name>
</gene>
<comment type="subunit">
    <text evidence="4">Homodimer. Within each dimer, one monomer is responsible for RNA recognition and catalysis, while the other monomer binds to the replacement base PreQ1.</text>
</comment>
<dbReference type="PANTHER" id="PTHR46499:SF1">
    <property type="entry name" value="QUEUINE TRNA-RIBOSYLTRANSFERASE"/>
    <property type="match status" value="1"/>
</dbReference>
<dbReference type="InterPro" id="IPR004803">
    <property type="entry name" value="TGT"/>
</dbReference>
<feature type="binding site" evidence="4">
    <location>
        <position position="337"/>
    </location>
    <ligand>
        <name>Zn(2+)</name>
        <dbReference type="ChEBI" id="CHEBI:29105"/>
    </ligand>
</feature>
<feature type="domain" description="tRNA-guanine(15) transglycosylase-like" evidence="5">
    <location>
        <begin position="14"/>
        <end position="345"/>
    </location>
</feature>
<comment type="catalytic activity">
    <reaction evidence="4">
        <text>7-aminomethyl-7-carbaguanine + guanosine(34) in tRNA = 7-aminomethyl-7-carbaguanosine(34) in tRNA + guanine</text>
        <dbReference type="Rhea" id="RHEA:24104"/>
        <dbReference type="Rhea" id="RHEA-COMP:10341"/>
        <dbReference type="Rhea" id="RHEA-COMP:10342"/>
        <dbReference type="ChEBI" id="CHEBI:16235"/>
        <dbReference type="ChEBI" id="CHEBI:58703"/>
        <dbReference type="ChEBI" id="CHEBI:74269"/>
        <dbReference type="ChEBI" id="CHEBI:82833"/>
        <dbReference type="EC" id="2.4.2.29"/>
    </reaction>
</comment>
<dbReference type="InterPro" id="IPR002616">
    <property type="entry name" value="tRNA_ribo_trans-like"/>
</dbReference>
<dbReference type="AlphaFoldDB" id="A0A0G0Y8J7"/>
<evidence type="ECO:0000313" key="7">
    <source>
        <dbReference type="Proteomes" id="UP000034160"/>
    </source>
</evidence>
<comment type="similarity">
    <text evidence="4">Belongs to the queuine tRNA-ribosyltransferase family.</text>
</comment>
<evidence type="ECO:0000256" key="2">
    <source>
        <dbReference type="ARBA" id="ARBA00022679"/>
    </source>
</evidence>
<evidence type="ECO:0000259" key="5">
    <source>
        <dbReference type="Pfam" id="PF01702"/>
    </source>
</evidence>
<dbReference type="InterPro" id="IPR050076">
    <property type="entry name" value="ArchSynthase1/Queuine_TRR"/>
</dbReference>
<feature type="binding site" evidence="4">
    <location>
        <position position="311"/>
    </location>
    <ligand>
        <name>Zn(2+)</name>
        <dbReference type="ChEBI" id="CHEBI:29105"/>
    </ligand>
</feature>
<dbReference type="SUPFAM" id="SSF51713">
    <property type="entry name" value="tRNA-guanine transglycosylase"/>
    <property type="match status" value="1"/>
</dbReference>
<dbReference type="UniPathway" id="UPA00392"/>
<keyword evidence="3 4" id="KW-0819">tRNA processing</keyword>
<dbReference type="Pfam" id="PF01702">
    <property type="entry name" value="TGT"/>
    <property type="match status" value="1"/>
</dbReference>
<evidence type="ECO:0000256" key="3">
    <source>
        <dbReference type="ARBA" id="ARBA00022694"/>
    </source>
</evidence>
<keyword evidence="2 4" id="KW-0808">Transferase</keyword>
<dbReference type="Gene3D" id="3.20.20.105">
    <property type="entry name" value="Queuine tRNA-ribosyltransferase-like"/>
    <property type="match status" value="1"/>
</dbReference>